<feature type="domain" description="UDP-glucose/GDP-mannose dehydrogenase C-terminal" evidence="4">
    <location>
        <begin position="322"/>
        <end position="412"/>
    </location>
</feature>
<gene>
    <name evidence="5" type="ORF">O4213_17625</name>
</gene>
<dbReference type="InterPro" id="IPR036220">
    <property type="entry name" value="UDP-Glc/GDP-Man_DH_C_sf"/>
</dbReference>
<dbReference type="InterPro" id="IPR028359">
    <property type="entry name" value="UDP_ManNAc/GlcNAc_DH"/>
</dbReference>
<evidence type="ECO:0000256" key="1">
    <source>
        <dbReference type="ARBA" id="ARBA00023002"/>
    </source>
</evidence>
<evidence type="ECO:0000256" key="2">
    <source>
        <dbReference type="ARBA" id="ARBA00023027"/>
    </source>
</evidence>
<sequence length="425" mass="44707">MNRSGNAVVAVVGLGYVGVPTAMSLVAAGHRVIGFDVAVERLTNIAEANIDLPPADLARLRTDLASGLLELTLDANQIREADTVIVCVPTPVDESQAPDLTALHSACSTVVAQARGGQSIILTSTTYVGCTRELLVGPLTDRGFVVGQDVFVAFSPERIDPGVTGHSPTATPRVVGGVTPSCTHHAAGTLAATAAELHEVSSPEVAEMAKLLENTFRAVNIAFANEFAEVAESMGLPITEIIDAAATKPYGFMKFTPGPGVGGHCIPCDPHYLLWQLRRTRGSAPITAAAMAGIVQRPSAIVSKIRARLADAGRPMAGSRVHIVGVAYKPGVADVRESPALEIITDLTRAGAVVTYSDAYVPAITIDGRRVPTSSSEAAESADLILVHTVHPGETDWWTSDHDTGRPQVLDMTFRSEPRLIPDMH</sequence>
<reference evidence="5" key="1">
    <citation type="submission" date="2022-12" db="EMBL/GenBank/DDBJ databases">
        <authorList>
            <person name="Krivoruchko A.V."/>
            <person name="Elkin A."/>
        </authorList>
    </citation>
    <scope>NUCLEOTIDE SEQUENCE</scope>
    <source>
        <strain evidence="5">IEGM 1388</strain>
    </source>
</reference>
<keyword evidence="6" id="KW-1185">Reference proteome</keyword>
<dbReference type="Pfam" id="PF03721">
    <property type="entry name" value="UDPG_MGDP_dh_N"/>
    <property type="match status" value="1"/>
</dbReference>
<dbReference type="Proteomes" id="UP001067235">
    <property type="component" value="Unassembled WGS sequence"/>
</dbReference>
<comment type="similarity">
    <text evidence="3">Belongs to the UDP-glucose/GDP-mannose dehydrogenase family.</text>
</comment>
<dbReference type="InterPro" id="IPR036291">
    <property type="entry name" value="NAD(P)-bd_dom_sf"/>
</dbReference>
<evidence type="ECO:0000313" key="6">
    <source>
        <dbReference type="Proteomes" id="UP001067235"/>
    </source>
</evidence>
<keyword evidence="2" id="KW-0520">NAD</keyword>
<dbReference type="PIRSF" id="PIRSF500136">
    <property type="entry name" value="UDP_ManNAc_DH"/>
    <property type="match status" value="1"/>
</dbReference>
<dbReference type="RefSeq" id="WP_301572712.1">
    <property type="nucleotide sequence ID" value="NZ_JAPWIE010000005.1"/>
</dbReference>
<dbReference type="SUPFAM" id="SSF51735">
    <property type="entry name" value="NAD(P)-binding Rossmann-fold domains"/>
    <property type="match status" value="1"/>
</dbReference>
<evidence type="ECO:0000256" key="3">
    <source>
        <dbReference type="PIRNR" id="PIRNR000124"/>
    </source>
</evidence>
<dbReference type="PANTHER" id="PTHR43491">
    <property type="entry name" value="UDP-N-ACETYL-D-MANNOSAMINE DEHYDROGENASE"/>
    <property type="match status" value="1"/>
</dbReference>
<dbReference type="InterPro" id="IPR008927">
    <property type="entry name" value="6-PGluconate_DH-like_C_sf"/>
</dbReference>
<dbReference type="InterPro" id="IPR014027">
    <property type="entry name" value="UDP-Glc/GDP-Man_DH_C"/>
</dbReference>
<proteinExistence type="inferred from homology"/>
<accession>A0ABT4MYB2</accession>
<dbReference type="SMART" id="SM00984">
    <property type="entry name" value="UDPG_MGDP_dh_C"/>
    <property type="match status" value="1"/>
</dbReference>
<dbReference type="NCBIfam" id="TIGR03026">
    <property type="entry name" value="NDP-sugDHase"/>
    <property type="match status" value="1"/>
</dbReference>
<dbReference type="EMBL" id="JAPWIE010000005">
    <property type="protein sequence ID" value="MCZ4551814.1"/>
    <property type="molecule type" value="Genomic_DNA"/>
</dbReference>
<organism evidence="5 6">
    <name type="scientific">Gordonia rubripertincta</name>
    <name type="common">Rhodococcus corallinus</name>
    <dbReference type="NCBI Taxonomy" id="36822"/>
    <lineage>
        <taxon>Bacteria</taxon>
        <taxon>Bacillati</taxon>
        <taxon>Actinomycetota</taxon>
        <taxon>Actinomycetes</taxon>
        <taxon>Mycobacteriales</taxon>
        <taxon>Gordoniaceae</taxon>
        <taxon>Gordonia</taxon>
    </lineage>
</organism>
<evidence type="ECO:0000313" key="5">
    <source>
        <dbReference type="EMBL" id="MCZ4551814.1"/>
    </source>
</evidence>
<dbReference type="InterPro" id="IPR017476">
    <property type="entry name" value="UDP-Glc/GDP-Man"/>
</dbReference>
<name>A0ABT4MYB2_GORRU</name>
<dbReference type="InterPro" id="IPR014026">
    <property type="entry name" value="UDP-Glc/GDP-Man_DH_dimer"/>
</dbReference>
<dbReference type="Pfam" id="PF00984">
    <property type="entry name" value="UDPG_MGDP_dh"/>
    <property type="match status" value="1"/>
</dbReference>
<dbReference type="PIRSF" id="PIRSF000124">
    <property type="entry name" value="UDPglc_GDPman_dh"/>
    <property type="match status" value="1"/>
</dbReference>
<keyword evidence="1" id="KW-0560">Oxidoreductase</keyword>
<protein>
    <submittedName>
        <fullName evidence="5">Nucleotide sugar dehydrogenase</fullName>
    </submittedName>
</protein>
<dbReference type="PANTHER" id="PTHR43491:SF1">
    <property type="entry name" value="UDP-N-ACETYL-D-MANNOSAMINE DEHYDROGENASE"/>
    <property type="match status" value="1"/>
</dbReference>
<dbReference type="SUPFAM" id="SSF48179">
    <property type="entry name" value="6-phosphogluconate dehydrogenase C-terminal domain-like"/>
    <property type="match status" value="1"/>
</dbReference>
<evidence type="ECO:0000259" key="4">
    <source>
        <dbReference type="SMART" id="SM00984"/>
    </source>
</evidence>
<comment type="caution">
    <text evidence="5">The sequence shown here is derived from an EMBL/GenBank/DDBJ whole genome shotgun (WGS) entry which is preliminary data.</text>
</comment>
<dbReference type="Gene3D" id="3.40.50.720">
    <property type="entry name" value="NAD(P)-binding Rossmann-like Domain"/>
    <property type="match status" value="2"/>
</dbReference>
<dbReference type="Pfam" id="PF03720">
    <property type="entry name" value="UDPG_MGDP_dh_C"/>
    <property type="match status" value="1"/>
</dbReference>
<dbReference type="InterPro" id="IPR001732">
    <property type="entry name" value="UDP-Glc/GDP-Man_DH_N"/>
</dbReference>
<dbReference type="SUPFAM" id="SSF52413">
    <property type="entry name" value="UDP-glucose/GDP-mannose dehydrogenase C-terminal domain"/>
    <property type="match status" value="1"/>
</dbReference>